<protein>
    <submittedName>
        <fullName evidence="1">Uncharacterized protein</fullName>
    </submittedName>
</protein>
<feature type="non-terminal residue" evidence="1">
    <location>
        <position position="1"/>
    </location>
</feature>
<dbReference type="AlphaFoldDB" id="A0A131Z8Y2"/>
<organism evidence="1">
    <name type="scientific">Rhipicephalus appendiculatus</name>
    <name type="common">Brown ear tick</name>
    <dbReference type="NCBI Taxonomy" id="34631"/>
    <lineage>
        <taxon>Eukaryota</taxon>
        <taxon>Metazoa</taxon>
        <taxon>Ecdysozoa</taxon>
        <taxon>Arthropoda</taxon>
        <taxon>Chelicerata</taxon>
        <taxon>Arachnida</taxon>
        <taxon>Acari</taxon>
        <taxon>Parasitiformes</taxon>
        <taxon>Ixodida</taxon>
        <taxon>Ixodoidea</taxon>
        <taxon>Ixodidae</taxon>
        <taxon>Rhipicephalinae</taxon>
        <taxon>Rhipicephalus</taxon>
        <taxon>Rhipicephalus</taxon>
    </lineage>
</organism>
<name>A0A131Z8Y2_RHIAP</name>
<accession>A0A131Z8Y2</accession>
<evidence type="ECO:0000313" key="1">
    <source>
        <dbReference type="EMBL" id="JAP87255.1"/>
    </source>
</evidence>
<reference evidence="1" key="1">
    <citation type="journal article" date="2016" name="Ticks Tick Borne Dis.">
        <title>De novo assembly and annotation of the salivary gland transcriptome of Rhipicephalus appendiculatus male and female ticks during blood feeding.</title>
        <authorList>
            <person name="de Castro M.H."/>
            <person name="de Klerk D."/>
            <person name="Pienaar R."/>
            <person name="Latif A.A."/>
            <person name="Rees D.J."/>
            <person name="Mans B.J."/>
        </authorList>
    </citation>
    <scope>NUCLEOTIDE SEQUENCE</scope>
    <source>
        <tissue evidence="1">Salivary glands</tissue>
    </source>
</reference>
<sequence length="125" mass="14044">NDMPCSCTLQRNGTDSKATNAQQYLILGSHGVGYQGRSQATTLSMHVAFHPTEVSGNLLRNISSVVCKTDKRTFLYCVIKNKFCLTTPKLLLQPIFNSHIAHSQPYSFCYCSYKCCHQVTPLREH</sequence>
<proteinExistence type="predicted"/>
<dbReference type="EMBL" id="GEDV01001302">
    <property type="protein sequence ID" value="JAP87255.1"/>
    <property type="molecule type" value="Transcribed_RNA"/>
</dbReference>